<evidence type="ECO:0000313" key="3">
    <source>
        <dbReference type="Proteomes" id="UP000319383"/>
    </source>
</evidence>
<dbReference type="AlphaFoldDB" id="A0A517ZQW5"/>
<keyword evidence="1" id="KW-1133">Transmembrane helix</keyword>
<sequence>MITIQSLMDSVADVWLVWILSAAALVYLTRGAILRLRRWNVRELAGGEEGASYTLSLVLVMPVYIFLVCLIVECTLMLVVKTGTMYAAYAAGRSAIVWVPAEPQDDDASQAKVKKAAVQAMTPFASGRDVHRRGTPLEFLPRSASIDGLLYHEAYQFYTKGNAPQDYIVGKYQFADIATQITIEPQGNEPNSELKVSVEYEMPINVPGIGRFLGNQASWPTAPFFTRKISSSVILEQEGPQSSNQLLGIEYDSAI</sequence>
<keyword evidence="1" id="KW-0812">Transmembrane</keyword>
<keyword evidence="1" id="KW-0472">Membrane</keyword>
<proteinExistence type="predicted"/>
<feature type="transmembrane region" description="Helical" evidence="1">
    <location>
        <begin position="12"/>
        <end position="33"/>
    </location>
</feature>
<accession>A0A517ZQW5</accession>
<dbReference type="Proteomes" id="UP000319383">
    <property type="component" value="Chromosome"/>
</dbReference>
<organism evidence="2 3">
    <name type="scientific">Symmachiella dynata</name>
    <dbReference type="NCBI Taxonomy" id="2527995"/>
    <lineage>
        <taxon>Bacteria</taxon>
        <taxon>Pseudomonadati</taxon>
        <taxon>Planctomycetota</taxon>
        <taxon>Planctomycetia</taxon>
        <taxon>Planctomycetales</taxon>
        <taxon>Planctomycetaceae</taxon>
        <taxon>Symmachiella</taxon>
    </lineage>
</organism>
<evidence type="ECO:0000313" key="2">
    <source>
        <dbReference type="EMBL" id="QDU44876.1"/>
    </source>
</evidence>
<keyword evidence="3" id="KW-1185">Reference proteome</keyword>
<dbReference type="RefSeq" id="WP_145377164.1">
    <property type="nucleotide sequence ID" value="NZ_CP036276.1"/>
</dbReference>
<gene>
    <name evidence="2" type="ORF">Mal52_33620</name>
</gene>
<dbReference type="KEGG" id="sdyn:Mal52_33620"/>
<evidence type="ECO:0000256" key="1">
    <source>
        <dbReference type="SAM" id="Phobius"/>
    </source>
</evidence>
<reference evidence="2 3" key="1">
    <citation type="submission" date="2019-02" db="EMBL/GenBank/DDBJ databases">
        <title>Deep-cultivation of Planctomycetes and their phenomic and genomic characterization uncovers novel biology.</title>
        <authorList>
            <person name="Wiegand S."/>
            <person name="Jogler M."/>
            <person name="Boedeker C."/>
            <person name="Pinto D."/>
            <person name="Vollmers J."/>
            <person name="Rivas-Marin E."/>
            <person name="Kohn T."/>
            <person name="Peeters S.H."/>
            <person name="Heuer A."/>
            <person name="Rast P."/>
            <person name="Oberbeckmann S."/>
            <person name="Bunk B."/>
            <person name="Jeske O."/>
            <person name="Meyerdierks A."/>
            <person name="Storesund J.E."/>
            <person name="Kallscheuer N."/>
            <person name="Luecker S."/>
            <person name="Lage O.M."/>
            <person name="Pohl T."/>
            <person name="Merkel B.J."/>
            <person name="Hornburger P."/>
            <person name="Mueller R.-W."/>
            <person name="Bruemmer F."/>
            <person name="Labrenz M."/>
            <person name="Spormann A.M."/>
            <person name="Op den Camp H."/>
            <person name="Overmann J."/>
            <person name="Amann R."/>
            <person name="Jetten M.S.M."/>
            <person name="Mascher T."/>
            <person name="Medema M.H."/>
            <person name="Devos D.P."/>
            <person name="Kaster A.-K."/>
            <person name="Ovreas L."/>
            <person name="Rohde M."/>
            <person name="Galperin M.Y."/>
            <person name="Jogler C."/>
        </authorList>
    </citation>
    <scope>NUCLEOTIDE SEQUENCE [LARGE SCALE GENOMIC DNA]</scope>
    <source>
        <strain evidence="2 3">Mal52</strain>
    </source>
</reference>
<dbReference type="EMBL" id="CP036276">
    <property type="protein sequence ID" value="QDU44876.1"/>
    <property type="molecule type" value="Genomic_DNA"/>
</dbReference>
<evidence type="ECO:0008006" key="4">
    <source>
        <dbReference type="Google" id="ProtNLM"/>
    </source>
</evidence>
<name>A0A517ZQW5_9PLAN</name>
<feature type="transmembrane region" description="Helical" evidence="1">
    <location>
        <begin position="53"/>
        <end position="80"/>
    </location>
</feature>
<protein>
    <recommendedName>
        <fullName evidence="4">TadE-like protein</fullName>
    </recommendedName>
</protein>